<dbReference type="PANTHER" id="PTHR11455">
    <property type="entry name" value="CRYPTOCHROME"/>
    <property type="match status" value="1"/>
</dbReference>
<dbReference type="Pfam" id="PF00875">
    <property type="entry name" value="DNA_photolyase"/>
    <property type="match status" value="1"/>
</dbReference>
<keyword evidence="3 6" id="KW-0285">Flavoprotein</keyword>
<dbReference type="InterPro" id="IPR018394">
    <property type="entry name" value="DNA_photolyase_1_CS_C"/>
</dbReference>
<keyword evidence="5 6" id="KW-0157">Chromophore</keyword>
<comment type="caution">
    <text evidence="8">The sequence shown here is derived from an EMBL/GenBank/DDBJ whole genome shotgun (WGS) entry which is preliminary data.</text>
</comment>
<protein>
    <submittedName>
        <fullName evidence="8">Deoxyribodipyrimidine photo-lyase</fullName>
    </submittedName>
</protein>
<reference evidence="9" key="1">
    <citation type="journal article" date="2019" name="Int. J. Syst. Evol. Microbiol.">
        <title>The Global Catalogue of Microorganisms (GCM) 10K type strain sequencing project: providing services to taxonomists for standard genome sequencing and annotation.</title>
        <authorList>
            <consortium name="The Broad Institute Genomics Platform"/>
            <consortium name="The Broad Institute Genome Sequencing Center for Infectious Disease"/>
            <person name="Wu L."/>
            <person name="Ma J."/>
        </authorList>
    </citation>
    <scope>NUCLEOTIDE SEQUENCE [LARGE SCALE GENOMIC DNA]</scope>
    <source>
        <strain evidence="9">JCM 18019</strain>
    </source>
</reference>
<dbReference type="Pfam" id="PF03441">
    <property type="entry name" value="FAD_binding_7"/>
    <property type="match status" value="1"/>
</dbReference>
<dbReference type="InterPro" id="IPR006050">
    <property type="entry name" value="DNA_photolyase_N"/>
</dbReference>
<evidence type="ECO:0000256" key="6">
    <source>
        <dbReference type="RuleBase" id="RU004182"/>
    </source>
</evidence>
<gene>
    <name evidence="8" type="ORF">GCM10023210_33440</name>
</gene>
<evidence type="ECO:0000313" key="8">
    <source>
        <dbReference type="EMBL" id="GAA5097911.1"/>
    </source>
</evidence>
<dbReference type="Gene3D" id="3.40.50.620">
    <property type="entry name" value="HUPs"/>
    <property type="match status" value="1"/>
</dbReference>
<dbReference type="SUPFAM" id="SSF48173">
    <property type="entry name" value="Cryptochrome/photolyase FAD-binding domain"/>
    <property type="match status" value="1"/>
</dbReference>
<dbReference type="InterPro" id="IPR014729">
    <property type="entry name" value="Rossmann-like_a/b/a_fold"/>
</dbReference>
<keyword evidence="4 6" id="KW-0274">FAD</keyword>
<keyword evidence="9" id="KW-1185">Reference proteome</keyword>
<evidence type="ECO:0000259" key="7">
    <source>
        <dbReference type="PROSITE" id="PS51645"/>
    </source>
</evidence>
<evidence type="ECO:0000256" key="4">
    <source>
        <dbReference type="ARBA" id="ARBA00022827"/>
    </source>
</evidence>
<evidence type="ECO:0000256" key="2">
    <source>
        <dbReference type="ARBA" id="ARBA00001974"/>
    </source>
</evidence>
<evidence type="ECO:0000256" key="3">
    <source>
        <dbReference type="ARBA" id="ARBA00022630"/>
    </source>
</evidence>
<dbReference type="PROSITE" id="PS00691">
    <property type="entry name" value="DNA_PHOTOLYASES_1_2"/>
    <property type="match status" value="1"/>
</dbReference>
<accession>A0ABP9MK00</accession>
<dbReference type="PROSITE" id="PS00394">
    <property type="entry name" value="DNA_PHOTOLYASES_1_1"/>
    <property type="match status" value="1"/>
</dbReference>
<evidence type="ECO:0000256" key="5">
    <source>
        <dbReference type="ARBA" id="ARBA00022991"/>
    </source>
</evidence>
<feature type="domain" description="Photolyase/cryptochrome alpha/beta" evidence="7">
    <location>
        <begin position="7"/>
        <end position="137"/>
    </location>
</feature>
<dbReference type="InterPro" id="IPR036155">
    <property type="entry name" value="Crypto/Photolyase_N_sf"/>
</dbReference>
<dbReference type="Gene3D" id="1.25.40.80">
    <property type="match status" value="1"/>
</dbReference>
<dbReference type="InterPro" id="IPR005101">
    <property type="entry name" value="Cryptochr/Photolyase_FAD-bd"/>
</dbReference>
<evidence type="ECO:0000256" key="1">
    <source>
        <dbReference type="ARBA" id="ARBA00001932"/>
    </source>
</evidence>
<dbReference type="Proteomes" id="UP001500353">
    <property type="component" value="Unassembled WGS sequence"/>
</dbReference>
<dbReference type="SUPFAM" id="SSF52425">
    <property type="entry name" value="Cryptochrome/photolyase, N-terminal domain"/>
    <property type="match status" value="1"/>
</dbReference>
<evidence type="ECO:0000313" key="9">
    <source>
        <dbReference type="Proteomes" id="UP001500353"/>
    </source>
</evidence>
<dbReference type="InterPro" id="IPR002081">
    <property type="entry name" value="Cryptochrome/DNA_photolyase_1"/>
</dbReference>
<name>A0ABP9MK00_9FLAO</name>
<comment type="cofactor">
    <cofactor evidence="2">
        <name>FAD</name>
        <dbReference type="ChEBI" id="CHEBI:57692"/>
    </cofactor>
</comment>
<organism evidence="8 9">
    <name type="scientific">Chryseobacterium ginsengisoli</name>
    <dbReference type="NCBI Taxonomy" id="363853"/>
    <lineage>
        <taxon>Bacteria</taxon>
        <taxon>Pseudomonadati</taxon>
        <taxon>Bacteroidota</taxon>
        <taxon>Flavobacteriia</taxon>
        <taxon>Flavobacteriales</taxon>
        <taxon>Weeksellaceae</taxon>
        <taxon>Chryseobacterium group</taxon>
        <taxon>Chryseobacterium</taxon>
    </lineage>
</organism>
<sequence>MSTIKNKINIFWFRRDLRLQDNCGLHRALKVGLKVLPVFIFDTDILDKLENKSDKRVDYFHQVLSEIHEELKDHKSGLTVFQGKPLDIFEKLSKDYDVETVFCNEDYEPQAIKRDKKVENFLQKNHIGFKSFKDQVIFEKDEVVKKDRTPYTVFTPYSKKWKEVLHSNTIENYTTDFSKFLQYLAPKFPSLKDIGFEKTEIKFTKPTLKKSIIDDYGQYRDFPALDHTTHLGIALRFGTISIRKCVQFASEHNETWLSELIWREFFMQILYHFPKVVHHSFKEKYENIQWRNDEKEFKLWCEGKTGYPIVDAGMRQLNETGFMHNRVRMVVASFLTKHLLIDWRWGEAYFAEKLLDYELSSNNGNWQWAAGCGCDAAPYFRVFNPSEQTKKFDKDHKYIKQWLSEKDINTEPIVEHVFARKRALEIYGKAVKEQ</sequence>
<dbReference type="Gene3D" id="1.10.579.10">
    <property type="entry name" value="DNA Cyclobutane Dipyrimidine Photolyase, subunit A, domain 3"/>
    <property type="match status" value="1"/>
</dbReference>
<dbReference type="InterPro" id="IPR036134">
    <property type="entry name" value="Crypto/Photolyase_FAD-like_sf"/>
</dbReference>
<dbReference type="EMBL" id="BAABHX010000006">
    <property type="protein sequence ID" value="GAA5097911.1"/>
    <property type="molecule type" value="Genomic_DNA"/>
</dbReference>
<comment type="cofactor">
    <cofactor evidence="1">
        <name>(6R)-5,10-methylene-5,6,7,8-tetrahydrofolate</name>
        <dbReference type="ChEBI" id="CHEBI:15636"/>
    </cofactor>
</comment>
<comment type="similarity">
    <text evidence="6">Belongs to the DNA photolyase family.</text>
</comment>
<dbReference type="PRINTS" id="PR00147">
    <property type="entry name" value="DNAPHOTLYASE"/>
</dbReference>
<dbReference type="PANTHER" id="PTHR11455:SF9">
    <property type="entry name" value="CRYPTOCHROME CIRCADIAN CLOCK 5 ISOFORM X1"/>
    <property type="match status" value="1"/>
</dbReference>
<proteinExistence type="inferred from homology"/>
<dbReference type="PROSITE" id="PS51645">
    <property type="entry name" value="PHR_CRY_ALPHA_BETA"/>
    <property type="match status" value="1"/>
</dbReference>